<feature type="compositionally biased region" description="Basic and acidic residues" evidence="1">
    <location>
        <begin position="1"/>
        <end position="11"/>
    </location>
</feature>
<proteinExistence type="predicted"/>
<feature type="non-terminal residue" evidence="2">
    <location>
        <position position="115"/>
    </location>
</feature>
<reference evidence="2" key="1">
    <citation type="journal article" date="2014" name="Front. Microbiol.">
        <title>High frequency of phylogenetically diverse reductive dehalogenase-homologous genes in deep subseafloor sedimentary metagenomes.</title>
        <authorList>
            <person name="Kawai M."/>
            <person name="Futagami T."/>
            <person name="Toyoda A."/>
            <person name="Takaki Y."/>
            <person name="Nishi S."/>
            <person name="Hori S."/>
            <person name="Arai W."/>
            <person name="Tsubouchi T."/>
            <person name="Morono Y."/>
            <person name="Uchiyama I."/>
            <person name="Ito T."/>
            <person name="Fujiyama A."/>
            <person name="Inagaki F."/>
            <person name="Takami H."/>
        </authorList>
    </citation>
    <scope>NUCLEOTIDE SEQUENCE</scope>
    <source>
        <strain evidence="2">Expedition CK06-06</strain>
    </source>
</reference>
<evidence type="ECO:0000313" key="2">
    <source>
        <dbReference type="EMBL" id="GAH09409.1"/>
    </source>
</evidence>
<protein>
    <submittedName>
        <fullName evidence="2">Uncharacterized protein</fullName>
    </submittedName>
</protein>
<sequence>MVLGIPDEHIPKNRHHRRQGIGKNPMSRVTFKEQAAPDTPASGYVVIYAKADGLLYFKDDAGVESAVKGGMAATDIDTLAKLNGVVTDATLVDTDDIVLIAATSLAAAGFFLDED</sequence>
<name>X1DWU1_9ZZZZ</name>
<organism evidence="2">
    <name type="scientific">marine sediment metagenome</name>
    <dbReference type="NCBI Taxonomy" id="412755"/>
    <lineage>
        <taxon>unclassified sequences</taxon>
        <taxon>metagenomes</taxon>
        <taxon>ecological metagenomes</taxon>
    </lineage>
</organism>
<dbReference type="EMBL" id="BART01030982">
    <property type="protein sequence ID" value="GAH09409.1"/>
    <property type="molecule type" value="Genomic_DNA"/>
</dbReference>
<dbReference type="AlphaFoldDB" id="X1DWU1"/>
<accession>X1DWU1</accession>
<feature type="region of interest" description="Disordered" evidence="1">
    <location>
        <begin position="1"/>
        <end position="26"/>
    </location>
</feature>
<evidence type="ECO:0000256" key="1">
    <source>
        <dbReference type="SAM" id="MobiDB-lite"/>
    </source>
</evidence>
<gene>
    <name evidence="2" type="ORF">S01H4_53932</name>
</gene>
<comment type="caution">
    <text evidence="2">The sequence shown here is derived from an EMBL/GenBank/DDBJ whole genome shotgun (WGS) entry which is preliminary data.</text>
</comment>